<evidence type="ECO:0000256" key="2">
    <source>
        <dbReference type="ARBA" id="ARBA00010447"/>
    </source>
</evidence>
<evidence type="ECO:0000256" key="1">
    <source>
        <dbReference type="ARBA" id="ARBA00001933"/>
    </source>
</evidence>
<evidence type="ECO:0000256" key="8">
    <source>
        <dbReference type="RuleBase" id="RU004506"/>
    </source>
</evidence>
<keyword evidence="4 8" id="KW-0808">Transferase</keyword>
<name>A0ABX5F414_9CHRO</name>
<evidence type="ECO:0000256" key="7">
    <source>
        <dbReference type="RuleBase" id="RU004504"/>
    </source>
</evidence>
<evidence type="ECO:0000259" key="10">
    <source>
        <dbReference type="Pfam" id="PF00266"/>
    </source>
</evidence>
<reference evidence="11 12" key="1">
    <citation type="submission" date="2018-02" db="EMBL/GenBank/DDBJ databases">
        <authorList>
            <person name="Moore K."/>
            <person name="Momper L."/>
        </authorList>
    </citation>
    <scope>NUCLEOTIDE SEQUENCE [LARGE SCALE GENOMIC DNA]</scope>
    <source>
        <strain evidence="11 12">CCALA 015</strain>
    </source>
</reference>
<evidence type="ECO:0000313" key="11">
    <source>
        <dbReference type="EMBL" id="PSB36060.1"/>
    </source>
</evidence>
<organism evidence="11 12">
    <name type="scientific">Aphanothece cf. minutissima CCALA 015</name>
    <dbReference type="NCBI Taxonomy" id="2107695"/>
    <lineage>
        <taxon>Bacteria</taxon>
        <taxon>Bacillati</taxon>
        <taxon>Cyanobacteriota</taxon>
        <taxon>Cyanophyceae</taxon>
        <taxon>Oscillatoriophycideae</taxon>
        <taxon>Chroococcales</taxon>
        <taxon>Aphanothecaceae</taxon>
        <taxon>Aphanothece</taxon>
    </lineage>
</organism>
<dbReference type="InterPro" id="IPR010970">
    <property type="entry name" value="Cys_dSase_SufS"/>
</dbReference>
<dbReference type="Gene3D" id="3.40.640.10">
    <property type="entry name" value="Type I PLP-dependent aspartate aminotransferase-like (Major domain)"/>
    <property type="match status" value="1"/>
</dbReference>
<dbReference type="EMBL" id="PVWP01000012">
    <property type="protein sequence ID" value="PSB36060.1"/>
    <property type="molecule type" value="Genomic_DNA"/>
</dbReference>
<comment type="caution">
    <text evidence="11">The sequence shown here is derived from an EMBL/GenBank/DDBJ whole genome shotgun (WGS) entry which is preliminary data.</text>
</comment>
<evidence type="ECO:0000256" key="3">
    <source>
        <dbReference type="ARBA" id="ARBA00012239"/>
    </source>
</evidence>
<dbReference type="Proteomes" id="UP000238218">
    <property type="component" value="Unassembled WGS sequence"/>
</dbReference>
<dbReference type="CDD" id="cd06453">
    <property type="entry name" value="SufS_like"/>
    <property type="match status" value="1"/>
</dbReference>
<dbReference type="InterPro" id="IPR020578">
    <property type="entry name" value="Aminotrans_V_PyrdxlP_BS"/>
</dbReference>
<comment type="catalytic activity">
    <reaction evidence="6 8">
        <text>(sulfur carrier)-H + L-cysteine = (sulfur carrier)-SH + L-alanine</text>
        <dbReference type="Rhea" id="RHEA:43892"/>
        <dbReference type="Rhea" id="RHEA-COMP:14737"/>
        <dbReference type="Rhea" id="RHEA-COMP:14739"/>
        <dbReference type="ChEBI" id="CHEBI:29917"/>
        <dbReference type="ChEBI" id="CHEBI:35235"/>
        <dbReference type="ChEBI" id="CHEBI:57972"/>
        <dbReference type="ChEBI" id="CHEBI:64428"/>
        <dbReference type="EC" id="2.8.1.7"/>
    </reaction>
</comment>
<evidence type="ECO:0000256" key="9">
    <source>
        <dbReference type="SAM" id="MobiDB-lite"/>
    </source>
</evidence>
<dbReference type="Gene3D" id="3.90.1150.10">
    <property type="entry name" value="Aspartate Aminotransferase, domain 1"/>
    <property type="match status" value="1"/>
</dbReference>
<evidence type="ECO:0000256" key="5">
    <source>
        <dbReference type="ARBA" id="ARBA00022898"/>
    </source>
</evidence>
<dbReference type="EC" id="2.8.1.7" evidence="3 8"/>
<proteinExistence type="inferred from homology"/>
<dbReference type="PANTHER" id="PTHR43586">
    <property type="entry name" value="CYSTEINE DESULFURASE"/>
    <property type="match status" value="1"/>
</dbReference>
<feature type="region of interest" description="Disordered" evidence="9">
    <location>
        <begin position="42"/>
        <end position="73"/>
    </location>
</feature>
<keyword evidence="12" id="KW-1185">Reference proteome</keyword>
<dbReference type="SUPFAM" id="SSF53383">
    <property type="entry name" value="PLP-dependent transferases"/>
    <property type="match status" value="1"/>
</dbReference>
<dbReference type="PROSITE" id="PS00595">
    <property type="entry name" value="AA_TRANSFER_CLASS_5"/>
    <property type="match status" value="1"/>
</dbReference>
<dbReference type="InterPro" id="IPR015422">
    <property type="entry name" value="PyrdxlP-dep_Trfase_small"/>
</dbReference>
<protein>
    <recommendedName>
        <fullName evidence="3 8">Cysteine desulfurase</fullName>
        <ecNumber evidence="3 8">2.8.1.7</ecNumber>
    </recommendedName>
</protein>
<sequence length="577" mass="62348">MTTADHRGGSDGAAIPHGFPSELELDRLASLIQAQLAGHPSQSVESVVQAPAASDGFSSDPPRSLAGSGGSDLLVDRHLRDDVSATHLAPQASESVDPQALTPLAIEIPHAFPSLQGVVSQFPVAMELPYFVAERAPSHSRLPTTEFPQPEAMAGAPVGASPLVLTPQASPHSAHPLDPAYLRRDFPILQERIHGRQLVWLDNGATTQKPLAVIKRLERFYRSENSNIHRAAHELAARATEAYEQARATCARFLHAASSDEIVFLRGTTEAINLVAQSWGRHTIEPGDEIVLTHLEHHANIVPWQQLAHEKGARLRVAPVDDSGQVILEAYERLFNARTKLAAFTQVSNALGTIPPAEEMIRIAHRYGARVLLDGAQGIAHMPVDVQALDVDFYVFSGHKIYGPTGIGVLYGKHDLLRSMPPWQGGGNMIRDVTFERTLYQEPPQRFEAGTGNIADAVGLATALEYVERIGMHAIDRAEQDLLAYATPQLLAIPGLRLFGRADHKAGVLSFLLDGHSPEAVGSALNQDGIAVRAGHHCAQPILRRFGVESTVRATLGLYNTHSDVDALVAALRRLAA</sequence>
<evidence type="ECO:0000256" key="6">
    <source>
        <dbReference type="ARBA" id="ARBA00050776"/>
    </source>
</evidence>
<comment type="function">
    <text evidence="8">Catalyzes the removal of elemental sulfur and selenium atoms from L-cysteine, L-cystine, L-selenocysteine, and L-selenocystine to produce L-alanine.</text>
</comment>
<dbReference type="InterPro" id="IPR015424">
    <property type="entry name" value="PyrdxlP-dep_Trfase"/>
</dbReference>
<dbReference type="PANTHER" id="PTHR43586:SF8">
    <property type="entry name" value="CYSTEINE DESULFURASE 1, CHLOROPLASTIC"/>
    <property type="match status" value="1"/>
</dbReference>
<accession>A0ABX5F414</accession>
<reference evidence="11 12" key="2">
    <citation type="submission" date="2018-03" db="EMBL/GenBank/DDBJ databases">
        <title>The ancient ancestry and fast evolution of plastids.</title>
        <authorList>
            <person name="Moore K.R."/>
            <person name="Magnabosco C."/>
            <person name="Momper L."/>
            <person name="Gold D.A."/>
            <person name="Bosak T."/>
            <person name="Fournier G.P."/>
        </authorList>
    </citation>
    <scope>NUCLEOTIDE SEQUENCE [LARGE SCALE GENOMIC DNA]</scope>
    <source>
        <strain evidence="11 12">CCALA 015</strain>
    </source>
</reference>
<dbReference type="InterPro" id="IPR015421">
    <property type="entry name" value="PyrdxlP-dep_Trfase_major"/>
</dbReference>
<gene>
    <name evidence="11" type="ORF">C7B81_14860</name>
</gene>
<comment type="similarity">
    <text evidence="2 8">Belongs to the class-V pyridoxal-phosphate-dependent aminotransferase family. Csd subfamily.</text>
</comment>
<dbReference type="Pfam" id="PF00266">
    <property type="entry name" value="Aminotran_5"/>
    <property type="match status" value="1"/>
</dbReference>
<feature type="domain" description="Aminotransferase class V" evidence="10">
    <location>
        <begin position="199"/>
        <end position="568"/>
    </location>
</feature>
<dbReference type="InterPro" id="IPR000192">
    <property type="entry name" value="Aminotrans_V_dom"/>
</dbReference>
<comment type="cofactor">
    <cofactor evidence="1 7">
        <name>pyridoxal 5'-phosphate</name>
        <dbReference type="ChEBI" id="CHEBI:597326"/>
    </cofactor>
</comment>
<evidence type="ECO:0000313" key="12">
    <source>
        <dbReference type="Proteomes" id="UP000238218"/>
    </source>
</evidence>
<keyword evidence="5 8" id="KW-0663">Pyridoxal phosphate</keyword>
<dbReference type="NCBIfam" id="TIGR01979">
    <property type="entry name" value="sufS"/>
    <property type="match status" value="1"/>
</dbReference>
<evidence type="ECO:0000256" key="4">
    <source>
        <dbReference type="ARBA" id="ARBA00022679"/>
    </source>
</evidence>